<dbReference type="PRINTS" id="PR01438">
    <property type="entry name" value="UNVRSLSTRESS"/>
</dbReference>
<dbReference type="AlphaFoldDB" id="A0A0W8E336"/>
<evidence type="ECO:0000313" key="2">
    <source>
        <dbReference type="EMBL" id="KUG02806.1"/>
    </source>
</evidence>
<dbReference type="InterPro" id="IPR014729">
    <property type="entry name" value="Rossmann-like_a/b/a_fold"/>
</dbReference>
<accession>A0A0W8E336</accession>
<dbReference type="PANTHER" id="PTHR31964">
    <property type="entry name" value="ADENINE NUCLEOTIDE ALPHA HYDROLASES-LIKE SUPERFAMILY PROTEIN"/>
    <property type="match status" value="1"/>
</dbReference>
<dbReference type="CDD" id="cd00293">
    <property type="entry name" value="USP-like"/>
    <property type="match status" value="1"/>
</dbReference>
<sequence length="150" mass="16514">MIKKIMVAYDGSYEANQAMNIAVNIAKGVSAEIFLVTIFNPFSIFESFETSDTNAVDTIMEKDRKKLNDIITQAVKKAEDQGIKVQSKVIEDKPGLARIGPNLVNFAELLDIDLIIMGRRSIGAINRLVLGSVSNYVIQAAKCAVMFVKE</sequence>
<feature type="domain" description="UspA" evidence="1">
    <location>
        <begin position="1"/>
        <end position="149"/>
    </location>
</feature>
<dbReference type="Gene3D" id="3.40.50.620">
    <property type="entry name" value="HUPs"/>
    <property type="match status" value="1"/>
</dbReference>
<gene>
    <name evidence="2" type="ORF">ASZ90_019800</name>
</gene>
<evidence type="ECO:0000259" key="1">
    <source>
        <dbReference type="Pfam" id="PF00582"/>
    </source>
</evidence>
<comment type="caution">
    <text evidence="2">The sequence shown here is derived from an EMBL/GenBank/DDBJ whole genome shotgun (WGS) entry which is preliminary data.</text>
</comment>
<dbReference type="SUPFAM" id="SSF52402">
    <property type="entry name" value="Adenine nucleotide alpha hydrolases-like"/>
    <property type="match status" value="1"/>
</dbReference>
<reference evidence="2" key="1">
    <citation type="journal article" date="2015" name="Proc. Natl. Acad. Sci. U.S.A.">
        <title>Networks of energetic and metabolic interactions define dynamics in microbial communities.</title>
        <authorList>
            <person name="Embree M."/>
            <person name="Liu J.K."/>
            <person name="Al-Bassam M.M."/>
            <person name="Zengler K."/>
        </authorList>
    </citation>
    <scope>NUCLEOTIDE SEQUENCE</scope>
</reference>
<proteinExistence type="predicted"/>
<dbReference type="PANTHER" id="PTHR31964:SF113">
    <property type="entry name" value="USPA DOMAIN-CONTAINING PROTEIN"/>
    <property type="match status" value="1"/>
</dbReference>
<dbReference type="InterPro" id="IPR006015">
    <property type="entry name" value="Universal_stress_UspA"/>
</dbReference>
<dbReference type="EMBL" id="LNQE01001908">
    <property type="protein sequence ID" value="KUG02806.1"/>
    <property type="molecule type" value="Genomic_DNA"/>
</dbReference>
<protein>
    <submittedName>
        <fullName evidence="2">Universal stress protein family</fullName>
    </submittedName>
</protein>
<organism evidence="2">
    <name type="scientific">hydrocarbon metagenome</name>
    <dbReference type="NCBI Taxonomy" id="938273"/>
    <lineage>
        <taxon>unclassified sequences</taxon>
        <taxon>metagenomes</taxon>
        <taxon>ecological metagenomes</taxon>
    </lineage>
</organism>
<dbReference type="Pfam" id="PF00582">
    <property type="entry name" value="Usp"/>
    <property type="match status" value="1"/>
</dbReference>
<name>A0A0W8E336_9ZZZZ</name>
<dbReference type="InterPro" id="IPR006016">
    <property type="entry name" value="UspA"/>
</dbReference>